<dbReference type="InterPro" id="IPR049349">
    <property type="entry name" value="DUF2264_N"/>
</dbReference>
<accession>A0ABW6CY01</accession>
<gene>
    <name evidence="2" type="ORF">SKC38_00290</name>
</gene>
<feature type="domain" description="DUF2264" evidence="1">
    <location>
        <begin position="4"/>
        <end position="370"/>
    </location>
</feature>
<protein>
    <submittedName>
        <fullName evidence="2">DUF2264 domain-containing protein</fullName>
    </submittedName>
</protein>
<organism evidence="2 3">
    <name type="scientific">Aquirufa echingensis</name>
    <dbReference type="NCBI Taxonomy" id="3096516"/>
    <lineage>
        <taxon>Bacteria</taxon>
        <taxon>Pseudomonadati</taxon>
        <taxon>Bacteroidota</taxon>
        <taxon>Cytophagia</taxon>
        <taxon>Cytophagales</taxon>
        <taxon>Flectobacillaceae</taxon>
        <taxon>Aquirufa</taxon>
    </lineage>
</organism>
<name>A0ABW6CY01_9BACT</name>
<comment type="caution">
    <text evidence="2">The sequence shown here is derived from an EMBL/GenBank/DDBJ whole genome shotgun (WGS) entry which is preliminary data.</text>
</comment>
<keyword evidence="3" id="KW-1185">Reference proteome</keyword>
<sequence>MDSDRAYWVNLLDKIAAPILKNMSKGELRKKMIIAYSPTWDHRASDVAYMEAFGRLLIGIGPFLALPDDVSSATAREETNIRKRMKEQTLASLKHAADPLSPDYLYWGSPTSKQPLVDAAFIAQAFLIAPEALWEPLSAETKMKYIREFTTIRQITPPNNNWVLFAATIESFLLYIGKPFDAARIDQAIAKIQSWYVGDGWYKDGEKFHFDHYNGFVIHPMLIDVMRVNLAKGRLSQADFDLAYKRMRRYASFQERYISPEGTFLVVGRSSTYRVGLFQPLAKLALENALPEGVSLAQVRSALTAVFRRVFVSSTFDRDGWLTLGLVGANQANLADSYSNTGSMYLTSAAFLPLGLPANHAFWADPDADWTQKKAWTGQVFPKDYAVDY</sequence>
<evidence type="ECO:0000313" key="3">
    <source>
        <dbReference type="Proteomes" id="UP001598114"/>
    </source>
</evidence>
<dbReference type="Proteomes" id="UP001598114">
    <property type="component" value="Unassembled WGS sequence"/>
</dbReference>
<dbReference type="InterPro" id="IPR016624">
    <property type="entry name" value="UCP014753"/>
</dbReference>
<dbReference type="PIRSF" id="PIRSF014753">
    <property type="entry name" value="UCP014753"/>
    <property type="match status" value="1"/>
</dbReference>
<dbReference type="EMBL" id="JBBKYA010000001">
    <property type="protein sequence ID" value="MFD3274660.1"/>
    <property type="molecule type" value="Genomic_DNA"/>
</dbReference>
<evidence type="ECO:0000313" key="2">
    <source>
        <dbReference type="EMBL" id="MFD3274660.1"/>
    </source>
</evidence>
<evidence type="ECO:0000259" key="1">
    <source>
        <dbReference type="Pfam" id="PF10022"/>
    </source>
</evidence>
<reference evidence="2 3" key="1">
    <citation type="submission" date="2024-03" db="EMBL/GenBank/DDBJ databases">
        <title>Aquirufa genome sequencing.</title>
        <authorList>
            <person name="Pitt A."/>
            <person name="Hahn M.W."/>
        </authorList>
    </citation>
    <scope>NUCLEOTIDE SEQUENCE [LARGE SCALE GENOMIC DNA]</scope>
    <source>
        <strain evidence="2 3">PLAD-142S6K</strain>
    </source>
</reference>
<proteinExistence type="predicted"/>
<dbReference type="PANTHER" id="PTHR35339:SF3">
    <property type="entry name" value="DUF2264 DOMAIN-CONTAINING PROTEIN"/>
    <property type="match status" value="1"/>
</dbReference>
<dbReference type="Pfam" id="PF10022">
    <property type="entry name" value="DUF2264"/>
    <property type="match status" value="1"/>
</dbReference>
<dbReference type="PANTHER" id="PTHR35339">
    <property type="entry name" value="LINALOOL DEHYDRATASE_ISOMERASE DOMAIN-CONTAINING PROTEIN"/>
    <property type="match status" value="1"/>
</dbReference>